<evidence type="ECO:0000313" key="3">
    <source>
        <dbReference type="Proteomes" id="UP000306477"/>
    </source>
</evidence>
<keyword evidence="3" id="KW-1185">Reference proteome</keyword>
<dbReference type="Gene3D" id="3.40.50.620">
    <property type="entry name" value="HUPs"/>
    <property type="match status" value="1"/>
</dbReference>
<evidence type="ECO:0000313" key="2">
    <source>
        <dbReference type="EMBL" id="THE11877.1"/>
    </source>
</evidence>
<accession>A0A4S3PQE9</accession>
<organism evidence="2 3">
    <name type="scientific">Bacillus timonensis</name>
    <dbReference type="NCBI Taxonomy" id="1033734"/>
    <lineage>
        <taxon>Bacteria</taxon>
        <taxon>Bacillati</taxon>
        <taxon>Bacillota</taxon>
        <taxon>Bacilli</taxon>
        <taxon>Bacillales</taxon>
        <taxon>Bacillaceae</taxon>
        <taxon>Bacillus</taxon>
    </lineage>
</organism>
<reference evidence="2 3" key="1">
    <citation type="journal article" date="2019" name="Indoor Air">
        <title>Impacts of indoor surface finishes on bacterial viability.</title>
        <authorList>
            <person name="Hu J."/>
            <person name="Maamar S.B."/>
            <person name="Glawe A.J."/>
            <person name="Gottel N."/>
            <person name="Gilbert J.A."/>
            <person name="Hartmann E.M."/>
        </authorList>
    </citation>
    <scope>NUCLEOTIDE SEQUENCE [LARGE SCALE GENOMIC DNA]</scope>
    <source>
        <strain evidence="2 3">AF060A6</strain>
    </source>
</reference>
<dbReference type="InterPro" id="IPR003848">
    <property type="entry name" value="DUF218"/>
</dbReference>
<proteinExistence type="predicted"/>
<dbReference type="RefSeq" id="WP_136380093.1">
    <property type="nucleotide sequence ID" value="NZ_SLUB01000023.1"/>
</dbReference>
<protein>
    <submittedName>
        <fullName evidence="2">YdcF family protein</fullName>
    </submittedName>
</protein>
<dbReference type="GO" id="GO:0005886">
    <property type="term" value="C:plasma membrane"/>
    <property type="evidence" value="ECO:0007669"/>
    <property type="project" value="TreeGrafter"/>
</dbReference>
<dbReference type="InterPro" id="IPR051599">
    <property type="entry name" value="Cell_Envelope_Assoc"/>
</dbReference>
<evidence type="ECO:0000259" key="1">
    <source>
        <dbReference type="Pfam" id="PF02698"/>
    </source>
</evidence>
<dbReference type="Pfam" id="PF02698">
    <property type="entry name" value="DUF218"/>
    <property type="match status" value="1"/>
</dbReference>
<dbReference type="InterPro" id="IPR014729">
    <property type="entry name" value="Rossmann-like_a/b/a_fold"/>
</dbReference>
<dbReference type="PANTHER" id="PTHR30336">
    <property type="entry name" value="INNER MEMBRANE PROTEIN, PROBABLE PERMEASE"/>
    <property type="match status" value="1"/>
</dbReference>
<dbReference type="OrthoDB" id="9782395at2"/>
<dbReference type="PANTHER" id="PTHR30336:SF20">
    <property type="entry name" value="DUF218 DOMAIN-CONTAINING PROTEIN"/>
    <property type="match status" value="1"/>
</dbReference>
<sequence length="201" mass="22990">MYLSELEVEKLSDAQLTKLLFSDIEDDLANGDCILVAGSSKAVKYRVPKAVEFYKQGRASKILFSGGVKWKGSDDSEADSMKKEAIVLGVSEKDILIEDQSLHTLENVLASLFVLNREFHLYRIKRILVVTTSYHMKRLHLTLQTYMPSWITYTLCPADDTFTSKDNWFLTELGRKRVRDESAKLIKYVKQGALRDMKVDL</sequence>
<comment type="caution">
    <text evidence="2">The sequence shown here is derived from an EMBL/GenBank/DDBJ whole genome shotgun (WGS) entry which is preliminary data.</text>
</comment>
<dbReference type="EMBL" id="SLUB01000023">
    <property type="protein sequence ID" value="THE11877.1"/>
    <property type="molecule type" value="Genomic_DNA"/>
</dbReference>
<feature type="domain" description="DUF218" evidence="1">
    <location>
        <begin position="32"/>
        <end position="163"/>
    </location>
</feature>
<gene>
    <name evidence="2" type="ORF">E1I69_13410</name>
</gene>
<dbReference type="Proteomes" id="UP000306477">
    <property type="component" value="Unassembled WGS sequence"/>
</dbReference>
<dbReference type="CDD" id="cd06259">
    <property type="entry name" value="YdcF-like"/>
    <property type="match status" value="1"/>
</dbReference>
<name>A0A4S3PQE9_9BACI</name>
<dbReference type="AlphaFoldDB" id="A0A4S3PQE9"/>